<feature type="compositionally biased region" description="Basic and acidic residues" evidence="1">
    <location>
        <begin position="155"/>
        <end position="166"/>
    </location>
</feature>
<name>A0A5B7DQL5_PORTR</name>
<evidence type="ECO:0000256" key="1">
    <source>
        <dbReference type="SAM" id="MobiDB-lite"/>
    </source>
</evidence>
<feature type="region of interest" description="Disordered" evidence="1">
    <location>
        <begin position="98"/>
        <end position="178"/>
    </location>
</feature>
<accession>A0A5B7DQL5</accession>
<proteinExistence type="predicted"/>
<evidence type="ECO:0000313" key="3">
    <source>
        <dbReference type="Proteomes" id="UP000324222"/>
    </source>
</evidence>
<gene>
    <name evidence="2" type="ORF">E2C01_016377</name>
</gene>
<comment type="caution">
    <text evidence="2">The sequence shown here is derived from an EMBL/GenBank/DDBJ whole genome shotgun (WGS) entry which is preliminary data.</text>
</comment>
<feature type="compositionally biased region" description="Low complexity" evidence="1">
    <location>
        <begin position="128"/>
        <end position="138"/>
    </location>
</feature>
<sequence length="230" mass="25432">MIELRTGGVASYAYRDPSLHRPHLSTSNRMAPPVTTPPHYFHTRASNPTSGLPHHVVPRGLHKYLVILCGIPYHYPCPYTHTYTHPRHSRKYRIPNISTASPVPLSASPQTTPATLSSPHPAPHPKRTPSSPTNPRPRAAQQPYTPAQSPTPNTEHGDSTQLDKIRPNKLTKWPPRARGRSLDSICTLTISLYSPLPCTSPGYSRVSAMAWAALEFLDHKEVTLGQDTRG</sequence>
<evidence type="ECO:0000313" key="2">
    <source>
        <dbReference type="EMBL" id="MPC23334.1"/>
    </source>
</evidence>
<dbReference type="Proteomes" id="UP000324222">
    <property type="component" value="Unassembled WGS sequence"/>
</dbReference>
<feature type="compositionally biased region" description="Polar residues" evidence="1">
    <location>
        <begin position="98"/>
        <end position="118"/>
    </location>
</feature>
<dbReference type="AlphaFoldDB" id="A0A5B7DQL5"/>
<keyword evidence="3" id="KW-1185">Reference proteome</keyword>
<dbReference type="EMBL" id="VSRR010001193">
    <property type="protein sequence ID" value="MPC23334.1"/>
    <property type="molecule type" value="Genomic_DNA"/>
</dbReference>
<feature type="compositionally biased region" description="Polar residues" evidence="1">
    <location>
        <begin position="142"/>
        <end position="154"/>
    </location>
</feature>
<organism evidence="2 3">
    <name type="scientific">Portunus trituberculatus</name>
    <name type="common">Swimming crab</name>
    <name type="synonym">Neptunus trituberculatus</name>
    <dbReference type="NCBI Taxonomy" id="210409"/>
    <lineage>
        <taxon>Eukaryota</taxon>
        <taxon>Metazoa</taxon>
        <taxon>Ecdysozoa</taxon>
        <taxon>Arthropoda</taxon>
        <taxon>Crustacea</taxon>
        <taxon>Multicrustacea</taxon>
        <taxon>Malacostraca</taxon>
        <taxon>Eumalacostraca</taxon>
        <taxon>Eucarida</taxon>
        <taxon>Decapoda</taxon>
        <taxon>Pleocyemata</taxon>
        <taxon>Brachyura</taxon>
        <taxon>Eubrachyura</taxon>
        <taxon>Portunoidea</taxon>
        <taxon>Portunidae</taxon>
        <taxon>Portuninae</taxon>
        <taxon>Portunus</taxon>
    </lineage>
</organism>
<reference evidence="2 3" key="1">
    <citation type="submission" date="2019-05" db="EMBL/GenBank/DDBJ databases">
        <title>Another draft genome of Portunus trituberculatus and its Hox gene families provides insights of decapod evolution.</title>
        <authorList>
            <person name="Jeong J.-H."/>
            <person name="Song I."/>
            <person name="Kim S."/>
            <person name="Choi T."/>
            <person name="Kim D."/>
            <person name="Ryu S."/>
            <person name="Kim W."/>
        </authorList>
    </citation>
    <scope>NUCLEOTIDE SEQUENCE [LARGE SCALE GENOMIC DNA]</scope>
    <source>
        <tissue evidence="2">Muscle</tissue>
    </source>
</reference>
<protein>
    <submittedName>
        <fullName evidence="2">Uncharacterized protein</fullName>
    </submittedName>
</protein>